<reference evidence="1 2" key="1">
    <citation type="submission" date="2019-01" db="EMBL/GenBank/DDBJ databases">
        <title>Lacibacter sp. strain TTM-7.</title>
        <authorList>
            <person name="Chen W.-M."/>
        </authorList>
    </citation>
    <scope>NUCLEOTIDE SEQUENCE [LARGE SCALE GENOMIC DNA]</scope>
    <source>
        <strain evidence="1 2">TTM-7</strain>
    </source>
</reference>
<comment type="caution">
    <text evidence="1">The sequence shown here is derived from an EMBL/GenBank/DDBJ whole genome shotgun (WGS) entry which is preliminary data.</text>
</comment>
<proteinExistence type="predicted"/>
<evidence type="ECO:0000313" key="2">
    <source>
        <dbReference type="Proteomes" id="UP000290204"/>
    </source>
</evidence>
<dbReference type="PANTHER" id="PTHR37833">
    <property type="entry name" value="LIPOPROTEIN-RELATED"/>
    <property type="match status" value="1"/>
</dbReference>
<organism evidence="1 2">
    <name type="scientific">Lacibacter luteus</name>
    <dbReference type="NCBI Taxonomy" id="2508719"/>
    <lineage>
        <taxon>Bacteria</taxon>
        <taxon>Pseudomonadati</taxon>
        <taxon>Bacteroidota</taxon>
        <taxon>Chitinophagia</taxon>
        <taxon>Chitinophagales</taxon>
        <taxon>Chitinophagaceae</taxon>
        <taxon>Lacibacter</taxon>
    </lineage>
</organism>
<dbReference type="Pfam" id="PF07610">
    <property type="entry name" value="DUF1573"/>
    <property type="match status" value="1"/>
</dbReference>
<dbReference type="Proteomes" id="UP000290204">
    <property type="component" value="Unassembled WGS sequence"/>
</dbReference>
<dbReference type="PANTHER" id="PTHR37833:SF1">
    <property type="entry name" value="SIGNAL PEPTIDE PROTEIN"/>
    <property type="match status" value="1"/>
</dbReference>
<name>A0A4Q1CFH9_9BACT</name>
<dbReference type="Gene3D" id="2.60.40.10">
    <property type="entry name" value="Immunoglobulins"/>
    <property type="match status" value="1"/>
</dbReference>
<keyword evidence="2" id="KW-1185">Reference proteome</keyword>
<dbReference type="RefSeq" id="WP_129131765.1">
    <property type="nucleotide sequence ID" value="NZ_SDHW01000005.1"/>
</dbReference>
<dbReference type="InterPro" id="IPR013783">
    <property type="entry name" value="Ig-like_fold"/>
</dbReference>
<evidence type="ECO:0000313" key="1">
    <source>
        <dbReference type="EMBL" id="RXK58709.1"/>
    </source>
</evidence>
<sequence length="126" mass="13602">MKHLIIAFVAIFAFTAVKSQAKKPTDILKFSSETVDLGKPKVGNPVTATFTFTNTSKEDIVIETVTPGCGCTKSDYTKEPIKPGKTGTITATYNAATVGNFTKQVRVKFLGIDQEQVLTITGQVQQ</sequence>
<protein>
    <submittedName>
        <fullName evidence="1">DUF1573 domain-containing protein</fullName>
    </submittedName>
</protein>
<dbReference type="AlphaFoldDB" id="A0A4Q1CFH9"/>
<gene>
    <name evidence="1" type="ORF">ESA94_15070</name>
</gene>
<dbReference type="OrthoDB" id="826619at2"/>
<dbReference type="EMBL" id="SDHW01000005">
    <property type="protein sequence ID" value="RXK58709.1"/>
    <property type="molecule type" value="Genomic_DNA"/>
</dbReference>
<accession>A0A4Q1CFH9</accession>
<dbReference type="InterPro" id="IPR011467">
    <property type="entry name" value="DUF1573"/>
</dbReference>